<proteinExistence type="predicted"/>
<accession>A0A6C0AX41</accession>
<organism evidence="1">
    <name type="scientific">viral metagenome</name>
    <dbReference type="NCBI Taxonomy" id="1070528"/>
    <lineage>
        <taxon>unclassified sequences</taxon>
        <taxon>metagenomes</taxon>
        <taxon>organismal metagenomes</taxon>
    </lineage>
</organism>
<reference evidence="1" key="1">
    <citation type="journal article" date="2020" name="Nature">
        <title>Giant virus diversity and host interactions through global metagenomics.</title>
        <authorList>
            <person name="Schulz F."/>
            <person name="Roux S."/>
            <person name="Paez-Espino D."/>
            <person name="Jungbluth S."/>
            <person name="Walsh D.A."/>
            <person name="Denef V.J."/>
            <person name="McMahon K.D."/>
            <person name="Konstantinidis K.T."/>
            <person name="Eloe-Fadrosh E.A."/>
            <person name="Kyrpides N.C."/>
            <person name="Woyke T."/>
        </authorList>
    </citation>
    <scope>NUCLEOTIDE SEQUENCE</scope>
    <source>
        <strain evidence="1">GVMAG-S-ERX556022-25</strain>
    </source>
</reference>
<sequence length="133" mass="16352">MEKREELKVNKESIVHNSITYKTDFICTYQDIDDFYETTILYQIQLLQAFDLLEFNDNIINKMTESLYERYKENKYILKIIKSYTNYQDDYLSIFRLCFRYDTFYLMHSILCSLINNKEIKNEDYKELLDKSF</sequence>
<evidence type="ECO:0000313" key="1">
    <source>
        <dbReference type="EMBL" id="QHS84517.1"/>
    </source>
</evidence>
<name>A0A6C0AX41_9ZZZZ</name>
<dbReference type="AlphaFoldDB" id="A0A6C0AX41"/>
<dbReference type="EMBL" id="MN738809">
    <property type="protein sequence ID" value="QHS84517.1"/>
    <property type="molecule type" value="Genomic_DNA"/>
</dbReference>
<protein>
    <submittedName>
        <fullName evidence="1">Uncharacterized protein</fullName>
    </submittedName>
</protein>